<dbReference type="PANTHER" id="PTHR10807:SF8">
    <property type="entry name" value="PHOSPHATIDYLINOSITOL-3-PHOSPHATE PHOSPHATASE"/>
    <property type="match status" value="1"/>
</dbReference>
<gene>
    <name evidence="17" type="ORF">JYZ213_LOCUS27340</name>
</gene>
<feature type="domain" description="Myotubularin phosphatase" evidence="16">
    <location>
        <begin position="155"/>
        <end position="531"/>
    </location>
</feature>
<evidence type="ECO:0000256" key="12">
    <source>
        <dbReference type="PIRSR" id="PIRSR630564-2"/>
    </source>
</evidence>
<keyword evidence="9" id="KW-0472">Membrane</keyword>
<dbReference type="Pfam" id="PF01363">
    <property type="entry name" value="FYVE"/>
    <property type="match status" value="1"/>
</dbReference>
<dbReference type="InterPro" id="IPR030564">
    <property type="entry name" value="Myotubularin"/>
</dbReference>
<evidence type="ECO:0000256" key="10">
    <source>
        <dbReference type="ARBA" id="ARBA00032571"/>
    </source>
</evidence>
<evidence type="ECO:0000259" key="16">
    <source>
        <dbReference type="PROSITE" id="PS51339"/>
    </source>
</evidence>
<dbReference type="AlphaFoldDB" id="A0A814WZE7"/>
<dbReference type="GO" id="GO:0008270">
    <property type="term" value="F:zinc ion binding"/>
    <property type="evidence" value="ECO:0007669"/>
    <property type="project" value="UniProtKB-KW"/>
</dbReference>
<feature type="active site" description="Phosphocysteine intermediate" evidence="11">
    <location>
        <position position="366"/>
    </location>
</feature>
<name>A0A814WZE7_9BILA</name>
<evidence type="ECO:0000256" key="9">
    <source>
        <dbReference type="ARBA" id="ARBA00023136"/>
    </source>
</evidence>
<evidence type="ECO:0000256" key="2">
    <source>
        <dbReference type="ARBA" id="ARBA00007471"/>
    </source>
</evidence>
<dbReference type="GO" id="GO:0005737">
    <property type="term" value="C:cytoplasm"/>
    <property type="evidence" value="ECO:0007669"/>
    <property type="project" value="TreeGrafter"/>
</dbReference>
<dbReference type="Gene3D" id="3.30.40.10">
    <property type="entry name" value="Zinc/RING finger domain, C3HC4 (zinc finger)"/>
    <property type="match status" value="1"/>
</dbReference>
<sequence>MKFKHKTVENVRLTDRFNTRQQIIGTIYLTSTHLIFTDPEGKRETWILHSLISSVDKLPTTQQGCPLRVRTKHFLSAEFLIPKERDCADLHATLNQLKPGCPLRVRTKHFLSAEFLIPKERDCADLHATLNQLKPDSYEKLYCFLYQAPNYLEKIWDPFLLATEYMRMGAPNQHWKIEDGNSNFDMCDTYPPLIYVPTLTSKAMLFGSSKFRSRGRLPVLTYLHPNGASITRCSQPLSGFSARCQEDEQLLQCILRTNPHSNTMYIIDTRPRINAVANRAAGKGYENEGYYSNIQFKFCPIENIHIMRTSLQKLLEVSDMKNPTMNQYLNALDSSSWLQHIKSVLDAAIFIARVIDIEKKNVLVHCSDGWDRTAQCCSLSSLLLCPYYRSIHGFRMLIEKEWLSFGHKFSDRCGHTTTSDNKEQSPVFLQFIEAVWQLSQIYPTAFEFNERFLISLHDHSHSCQYGNFIGNCEKDRLDLCVKERTYSFWNFILQNVNDFKNPLFRPQSSYASEVLLPVINAQTLKFWLSMYHRFDSALLPKENISNTLTRLVDHTTSLSDHARLLEKRIRELNSTFDNNQTTTSSSSTTTSNEGVDDSDIEKRNHHNNICLPEFDSGLSDVDISQTRITDSISSKLNTILQPPPSLSDVESGFSGDYSPHNKALSSSFILPHQSSIDLNDIPTLERIALELNSIALDWRSYNAPVHCACSLPFDSAQRKYNCWRCGENYCTRCIERSIHLPGLYSNSLAPVCKTCARSIKSSPSFADFSALVKSKSTDFIRSQTAMKLSRSMIDQFINDR</sequence>
<dbReference type="FunFam" id="2.30.29.30:FF:000135">
    <property type="entry name" value="Myotubularin related protein 6"/>
    <property type="match status" value="1"/>
</dbReference>
<dbReference type="SMART" id="SM00404">
    <property type="entry name" value="PTPc_motif"/>
    <property type="match status" value="1"/>
</dbReference>
<dbReference type="InterPro" id="IPR000306">
    <property type="entry name" value="Znf_FYVE"/>
</dbReference>
<dbReference type="GO" id="GO:0004438">
    <property type="term" value="F:phosphatidylinositol-3-phosphate phosphatase activity"/>
    <property type="evidence" value="ECO:0007669"/>
    <property type="project" value="TreeGrafter"/>
</dbReference>
<evidence type="ECO:0000256" key="7">
    <source>
        <dbReference type="ARBA" id="ARBA00022833"/>
    </source>
</evidence>
<comment type="caution">
    <text evidence="17">The sequence shown here is derived from an EMBL/GenBank/DDBJ whole genome shotgun (WGS) entry which is preliminary data.</text>
</comment>
<dbReference type="PROSITE" id="PS50178">
    <property type="entry name" value="ZF_FYVE"/>
    <property type="match status" value="1"/>
</dbReference>
<comment type="subcellular location">
    <subcellularLocation>
        <location evidence="1">Membrane</location>
    </subcellularLocation>
</comment>
<dbReference type="InterPro" id="IPR003595">
    <property type="entry name" value="Tyr_Pase_cat"/>
</dbReference>
<proteinExistence type="inferred from homology"/>
<feature type="binding site" evidence="12">
    <location>
        <begin position="366"/>
        <end position="372"/>
    </location>
    <ligand>
        <name>substrate</name>
    </ligand>
</feature>
<accession>A0A814WZE7</accession>
<dbReference type="InterPro" id="IPR029021">
    <property type="entry name" value="Prot-tyrosine_phosphatase-like"/>
</dbReference>
<evidence type="ECO:0000259" key="15">
    <source>
        <dbReference type="PROSITE" id="PS50178"/>
    </source>
</evidence>
<feature type="compositionally biased region" description="Low complexity" evidence="14">
    <location>
        <begin position="581"/>
        <end position="591"/>
    </location>
</feature>
<dbReference type="InterPro" id="IPR011993">
    <property type="entry name" value="PH-like_dom_sf"/>
</dbReference>
<dbReference type="InterPro" id="IPR011011">
    <property type="entry name" value="Znf_FYVE_PHD"/>
</dbReference>
<dbReference type="Pfam" id="PF21098">
    <property type="entry name" value="PH-GRAM_MTMR6-like"/>
    <property type="match status" value="2"/>
</dbReference>
<dbReference type="InterPro" id="IPR048994">
    <property type="entry name" value="PH-GRAM_MTMR6-9"/>
</dbReference>
<dbReference type="SUPFAM" id="SSF57903">
    <property type="entry name" value="FYVE/PHD zinc finger"/>
    <property type="match status" value="1"/>
</dbReference>
<keyword evidence="6" id="KW-0378">Hydrolase</keyword>
<evidence type="ECO:0000256" key="5">
    <source>
        <dbReference type="ARBA" id="ARBA00022771"/>
    </source>
</evidence>
<protein>
    <recommendedName>
        <fullName evidence="3">phosphatidylinositol-3,5-bisphosphate 3-phosphatase</fullName>
        <ecNumber evidence="3">3.1.3.95</ecNumber>
    </recommendedName>
    <alternativeName>
        <fullName evidence="10">Phosphatidylinositol-3,5-bisphosphate 3-phosphatase</fullName>
    </alternativeName>
</protein>
<evidence type="ECO:0000256" key="4">
    <source>
        <dbReference type="ARBA" id="ARBA00022723"/>
    </source>
</evidence>
<dbReference type="InterPro" id="IPR017455">
    <property type="entry name" value="Znf_FYVE-rel"/>
</dbReference>
<feature type="region of interest" description="Disordered" evidence="14">
    <location>
        <begin position="575"/>
        <end position="600"/>
    </location>
</feature>
<dbReference type="InterPro" id="IPR013083">
    <property type="entry name" value="Znf_RING/FYVE/PHD"/>
</dbReference>
<dbReference type="GO" id="GO:0052629">
    <property type="term" value="F:phosphatidylinositol-3,5-bisphosphate 3-phosphatase activity"/>
    <property type="evidence" value="ECO:0007669"/>
    <property type="project" value="UniProtKB-EC"/>
</dbReference>
<organism evidence="17 18">
    <name type="scientific">Adineta steineri</name>
    <dbReference type="NCBI Taxonomy" id="433720"/>
    <lineage>
        <taxon>Eukaryota</taxon>
        <taxon>Metazoa</taxon>
        <taxon>Spiralia</taxon>
        <taxon>Gnathifera</taxon>
        <taxon>Rotifera</taxon>
        <taxon>Eurotatoria</taxon>
        <taxon>Bdelloidea</taxon>
        <taxon>Adinetida</taxon>
        <taxon>Adinetidae</taxon>
        <taxon>Adineta</taxon>
    </lineage>
</organism>
<dbReference type="GO" id="GO:0016020">
    <property type="term" value="C:membrane"/>
    <property type="evidence" value="ECO:0007669"/>
    <property type="project" value="UniProtKB-SubCell"/>
</dbReference>
<keyword evidence="8" id="KW-0443">Lipid metabolism</keyword>
<evidence type="ECO:0000256" key="3">
    <source>
        <dbReference type="ARBA" id="ARBA00012903"/>
    </source>
</evidence>
<dbReference type="Pfam" id="PF06602">
    <property type="entry name" value="Myotub-related"/>
    <property type="match status" value="1"/>
</dbReference>
<keyword evidence="7" id="KW-0862">Zinc</keyword>
<dbReference type="SUPFAM" id="SSF50729">
    <property type="entry name" value="PH domain-like"/>
    <property type="match status" value="1"/>
</dbReference>
<reference evidence="17" key="1">
    <citation type="submission" date="2021-02" db="EMBL/GenBank/DDBJ databases">
        <authorList>
            <person name="Nowell W R."/>
        </authorList>
    </citation>
    <scope>NUCLEOTIDE SEQUENCE</scope>
</reference>
<dbReference type="InterPro" id="IPR016130">
    <property type="entry name" value="Tyr_Pase_AS"/>
</dbReference>
<feature type="domain" description="FYVE-type" evidence="15">
    <location>
        <begin position="709"/>
        <end position="760"/>
    </location>
</feature>
<dbReference type="SUPFAM" id="SSF52799">
    <property type="entry name" value="(Phosphotyrosine protein) phosphatases II"/>
    <property type="match status" value="1"/>
</dbReference>
<comment type="similarity">
    <text evidence="2">Belongs to the protein-tyrosine phosphatase family. Non-receptor class myotubularin subfamily.</text>
</comment>
<dbReference type="GO" id="GO:0046856">
    <property type="term" value="P:phosphatidylinositol dephosphorylation"/>
    <property type="evidence" value="ECO:0007669"/>
    <property type="project" value="TreeGrafter"/>
</dbReference>
<evidence type="ECO:0000256" key="13">
    <source>
        <dbReference type="PROSITE-ProRule" id="PRU00091"/>
    </source>
</evidence>
<evidence type="ECO:0000256" key="6">
    <source>
        <dbReference type="ARBA" id="ARBA00022801"/>
    </source>
</evidence>
<dbReference type="InterPro" id="IPR010569">
    <property type="entry name" value="Myotubularin-like_Pase_dom"/>
</dbReference>
<evidence type="ECO:0000256" key="14">
    <source>
        <dbReference type="SAM" id="MobiDB-lite"/>
    </source>
</evidence>
<evidence type="ECO:0000256" key="8">
    <source>
        <dbReference type="ARBA" id="ARBA00023098"/>
    </source>
</evidence>
<dbReference type="PANTHER" id="PTHR10807">
    <property type="entry name" value="MYOTUBULARIN-RELATED"/>
    <property type="match status" value="1"/>
</dbReference>
<evidence type="ECO:0000256" key="1">
    <source>
        <dbReference type="ARBA" id="ARBA00004370"/>
    </source>
</evidence>
<keyword evidence="4" id="KW-0479">Metal-binding</keyword>
<evidence type="ECO:0000256" key="11">
    <source>
        <dbReference type="PIRSR" id="PIRSR630564-1"/>
    </source>
</evidence>
<dbReference type="EMBL" id="CAJNOG010000379">
    <property type="protein sequence ID" value="CAF1208888.1"/>
    <property type="molecule type" value="Genomic_DNA"/>
</dbReference>
<dbReference type="PROSITE" id="PS00383">
    <property type="entry name" value="TYR_PHOSPHATASE_1"/>
    <property type="match status" value="1"/>
</dbReference>
<dbReference type="Gene3D" id="2.30.29.30">
    <property type="entry name" value="Pleckstrin-homology domain (PH domain)/Phosphotyrosine-binding domain (PTB)"/>
    <property type="match status" value="1"/>
</dbReference>
<dbReference type="PROSITE" id="PS51339">
    <property type="entry name" value="PPASE_MYOTUBULARIN"/>
    <property type="match status" value="1"/>
</dbReference>
<feature type="binding site" evidence="12">
    <location>
        <begin position="303"/>
        <end position="304"/>
    </location>
    <ligand>
        <name>substrate</name>
    </ligand>
</feature>
<evidence type="ECO:0000313" key="18">
    <source>
        <dbReference type="Proteomes" id="UP000663845"/>
    </source>
</evidence>
<dbReference type="Proteomes" id="UP000663845">
    <property type="component" value="Unassembled WGS sequence"/>
</dbReference>
<keyword evidence="5 13" id="KW-0863">Zinc-finger</keyword>
<evidence type="ECO:0000313" key="17">
    <source>
        <dbReference type="EMBL" id="CAF1208888.1"/>
    </source>
</evidence>
<dbReference type="EC" id="3.1.3.95" evidence="3"/>